<dbReference type="OrthoDB" id="4346604at2759"/>
<reference evidence="1" key="2">
    <citation type="journal article" date="2023" name="IMA Fungus">
        <title>Comparative genomic study of the Penicillium genus elucidates a diverse pangenome and 15 lateral gene transfer events.</title>
        <authorList>
            <person name="Petersen C."/>
            <person name="Sorensen T."/>
            <person name="Nielsen M.R."/>
            <person name="Sondergaard T.E."/>
            <person name="Sorensen J.L."/>
            <person name="Fitzpatrick D.A."/>
            <person name="Frisvad J.C."/>
            <person name="Nielsen K.L."/>
        </authorList>
    </citation>
    <scope>NUCLEOTIDE SEQUENCE</scope>
    <source>
        <strain evidence="1">IBT 16849</strain>
    </source>
</reference>
<gene>
    <name evidence="1" type="ORF">N7472_003485</name>
</gene>
<proteinExistence type="predicted"/>
<evidence type="ECO:0000313" key="1">
    <source>
        <dbReference type="EMBL" id="KAJ5207037.1"/>
    </source>
</evidence>
<dbReference type="EMBL" id="JAPQKP010000002">
    <property type="protein sequence ID" value="KAJ5207037.1"/>
    <property type="molecule type" value="Genomic_DNA"/>
</dbReference>
<sequence>MTTGEPSQFLGTPSKGPEILRRSPRIAAQLAAQQARESGTEVLSTCGEPSQSDSSNMDSVLNHSCLLCIGTS</sequence>
<comment type="caution">
    <text evidence="1">The sequence shown here is derived from an EMBL/GenBank/DDBJ whole genome shotgun (WGS) entry which is preliminary data.</text>
</comment>
<name>A0A9W9MTE1_9EURO</name>
<reference evidence="1" key="1">
    <citation type="submission" date="2022-11" db="EMBL/GenBank/DDBJ databases">
        <authorList>
            <person name="Petersen C."/>
        </authorList>
    </citation>
    <scope>NUCLEOTIDE SEQUENCE</scope>
    <source>
        <strain evidence="1">IBT 16849</strain>
    </source>
</reference>
<evidence type="ECO:0000313" key="2">
    <source>
        <dbReference type="Proteomes" id="UP001150879"/>
    </source>
</evidence>
<dbReference type="AlphaFoldDB" id="A0A9W9MTE1"/>
<protein>
    <submittedName>
        <fullName evidence="1">Uncharacterized protein</fullName>
    </submittedName>
</protein>
<dbReference type="Proteomes" id="UP001150879">
    <property type="component" value="Unassembled WGS sequence"/>
</dbReference>
<accession>A0A9W9MTE1</accession>
<organism evidence="1 2">
    <name type="scientific">Penicillium cf. griseofulvum</name>
    <dbReference type="NCBI Taxonomy" id="2972120"/>
    <lineage>
        <taxon>Eukaryota</taxon>
        <taxon>Fungi</taxon>
        <taxon>Dikarya</taxon>
        <taxon>Ascomycota</taxon>
        <taxon>Pezizomycotina</taxon>
        <taxon>Eurotiomycetes</taxon>
        <taxon>Eurotiomycetidae</taxon>
        <taxon>Eurotiales</taxon>
        <taxon>Aspergillaceae</taxon>
        <taxon>Penicillium</taxon>
    </lineage>
</organism>
<keyword evidence="2" id="KW-1185">Reference proteome</keyword>